<dbReference type="SUPFAM" id="SSF48264">
    <property type="entry name" value="Cytochrome P450"/>
    <property type="match status" value="1"/>
</dbReference>
<evidence type="ECO:0000313" key="9">
    <source>
        <dbReference type="EMBL" id="UZK58040.1"/>
    </source>
</evidence>
<evidence type="ECO:0000313" key="10">
    <source>
        <dbReference type="Proteomes" id="UP001164963"/>
    </source>
</evidence>
<evidence type="ECO:0000256" key="5">
    <source>
        <dbReference type="ARBA" id="ARBA00023002"/>
    </source>
</evidence>
<dbReference type="EMBL" id="CP098740">
    <property type="protein sequence ID" value="UZK58040.1"/>
    <property type="molecule type" value="Genomic_DNA"/>
</dbReference>
<keyword evidence="4 8" id="KW-0479">Metal-binding</keyword>
<evidence type="ECO:0000256" key="3">
    <source>
        <dbReference type="ARBA" id="ARBA00022617"/>
    </source>
</evidence>
<proteinExistence type="inferred from homology"/>
<accession>A0ABY6Q0C0</accession>
<dbReference type="Gene3D" id="1.10.630.10">
    <property type="entry name" value="Cytochrome P450"/>
    <property type="match status" value="1"/>
</dbReference>
<dbReference type="RefSeq" id="WP_073969440.1">
    <property type="nucleotide sequence ID" value="NZ_CP098740.1"/>
</dbReference>
<dbReference type="PROSITE" id="PS00086">
    <property type="entry name" value="CYTOCHROME_P450"/>
    <property type="match status" value="1"/>
</dbReference>
<comment type="similarity">
    <text evidence="2 8">Belongs to the cytochrome P450 family.</text>
</comment>
<dbReference type="Pfam" id="PF00067">
    <property type="entry name" value="p450"/>
    <property type="match status" value="1"/>
</dbReference>
<keyword evidence="10" id="KW-1185">Reference proteome</keyword>
<dbReference type="InterPro" id="IPR002397">
    <property type="entry name" value="Cyt_P450_B"/>
</dbReference>
<keyword evidence="6 8" id="KW-0408">Iron</keyword>
<dbReference type="PRINTS" id="PR00385">
    <property type="entry name" value="P450"/>
</dbReference>
<evidence type="ECO:0000256" key="4">
    <source>
        <dbReference type="ARBA" id="ARBA00022723"/>
    </source>
</evidence>
<organism evidence="9 10">
    <name type="scientific">Streptomyces drozdowiczii</name>
    <dbReference type="NCBI Taxonomy" id="202862"/>
    <lineage>
        <taxon>Bacteria</taxon>
        <taxon>Bacillati</taxon>
        <taxon>Actinomycetota</taxon>
        <taxon>Actinomycetes</taxon>
        <taxon>Kitasatosporales</taxon>
        <taxon>Streptomycetaceae</taxon>
        <taxon>Streptomyces</taxon>
    </lineage>
</organism>
<evidence type="ECO:0000256" key="7">
    <source>
        <dbReference type="ARBA" id="ARBA00023033"/>
    </source>
</evidence>
<dbReference type="InterPro" id="IPR017972">
    <property type="entry name" value="Cyt_P450_CS"/>
</dbReference>
<comment type="cofactor">
    <cofactor evidence="1">
        <name>heme</name>
        <dbReference type="ChEBI" id="CHEBI:30413"/>
    </cofactor>
</comment>
<dbReference type="InterPro" id="IPR036396">
    <property type="entry name" value="Cyt_P450_sf"/>
</dbReference>
<name>A0ABY6Q0C0_9ACTN</name>
<keyword evidence="3 8" id="KW-0349">Heme</keyword>
<reference evidence="9" key="1">
    <citation type="journal article" date="2022" name="Front. Microbiol.">
        <title>Mirubactin C rescues the lethal effect of cell wall biosynthesis mutations in Bacillus subtilis.</title>
        <authorList>
            <person name="Kepplinger B."/>
            <person name="Wen X."/>
            <person name="Tyler A.R."/>
            <person name="Kim B.Y."/>
            <person name="Brown J."/>
            <person name="Banks P."/>
            <person name="Dashti Y."/>
            <person name="Mackenzie E.S."/>
            <person name="Wills C."/>
            <person name="Kawai Y."/>
            <person name="Waldron K.J."/>
            <person name="Allenby N.E.E."/>
            <person name="Wu L.J."/>
            <person name="Hall M.J."/>
            <person name="Errington J."/>
        </authorList>
    </citation>
    <scope>NUCLEOTIDE SEQUENCE</scope>
    <source>
        <strain evidence="9">MDA8-470</strain>
    </source>
</reference>
<dbReference type="PANTHER" id="PTHR46696:SF5">
    <property type="entry name" value="CYTOCHROME P450 BJ-1"/>
    <property type="match status" value="1"/>
</dbReference>
<keyword evidence="5 8" id="KW-0560">Oxidoreductase</keyword>
<dbReference type="PANTHER" id="PTHR46696">
    <property type="entry name" value="P450, PUTATIVE (EUROFUNG)-RELATED"/>
    <property type="match status" value="1"/>
</dbReference>
<evidence type="ECO:0000256" key="2">
    <source>
        <dbReference type="ARBA" id="ARBA00010617"/>
    </source>
</evidence>
<evidence type="ECO:0000256" key="8">
    <source>
        <dbReference type="RuleBase" id="RU000461"/>
    </source>
</evidence>
<evidence type="ECO:0000256" key="1">
    <source>
        <dbReference type="ARBA" id="ARBA00001971"/>
    </source>
</evidence>
<protein>
    <submittedName>
        <fullName evidence="9">Cytochrome P450</fullName>
    </submittedName>
</protein>
<dbReference type="InterPro" id="IPR001128">
    <property type="entry name" value="Cyt_P450"/>
</dbReference>
<evidence type="ECO:0000256" key="6">
    <source>
        <dbReference type="ARBA" id="ARBA00023004"/>
    </source>
</evidence>
<sequence>MTQIQDLPRLPFDRDPDDVNGIAPKFRSLRTESPVVRVTTSAGDEAWLVTRYGEVKQLLNDSRLGRSHHAPETASRVANAAVLTGPLGKPEDEVPTRTKLRRLLAPAFSARRVQKLQGGVQQLIDQLLDNLEKGPNPGDFHEALSFPLPVLVICQLLGVPGEDREEFRRMSAGATSLTDVEKAKASWGELHGYMRSLIEVKRRTPGEDVFSDLVAVQEKEGLADDEIARMAAGLLFAGHETTVTRLDLGTLLLLTHPEERKKLQADPKGLVQGAVEEILRMAAPSTQDVLPRYTHDDIEIAGTTIPKGDLVMLAFTATNRDPDIFSDPNVFDITRDSTQHLAFGHGPRFCLGSGLARLELQALFSTLFVRFPDLRLAVDPAELQFRDDTLTGGLASLPVTW</sequence>
<dbReference type="PRINTS" id="PR00359">
    <property type="entry name" value="BP450"/>
</dbReference>
<dbReference type="Proteomes" id="UP001164963">
    <property type="component" value="Chromosome"/>
</dbReference>
<gene>
    <name evidence="9" type="ORF">NEH16_31720</name>
</gene>
<dbReference type="CDD" id="cd11031">
    <property type="entry name" value="Cyp158A-like"/>
    <property type="match status" value="1"/>
</dbReference>
<keyword evidence="7 8" id="KW-0503">Monooxygenase</keyword>